<gene>
    <name evidence="5" type="ORF">CSSPTR1EN2_LOCUS20789</name>
</gene>
<dbReference type="InterPro" id="IPR049625">
    <property type="entry name" value="Glyco_transf_61_cat"/>
</dbReference>
<dbReference type="Proteomes" id="UP001497512">
    <property type="component" value="Chromosome 7"/>
</dbReference>
<reference evidence="5" key="1">
    <citation type="submission" date="2024-02" db="EMBL/GenBank/DDBJ databases">
        <authorList>
            <consortium name="ELIXIR-Norway"/>
            <consortium name="Elixir Norway"/>
        </authorList>
    </citation>
    <scope>NUCLEOTIDE SEQUENCE</scope>
</reference>
<evidence type="ECO:0000313" key="5">
    <source>
        <dbReference type="EMBL" id="CAK9231610.1"/>
    </source>
</evidence>
<keyword evidence="6" id="KW-1185">Reference proteome</keyword>
<dbReference type="EMBL" id="OZ019899">
    <property type="protein sequence ID" value="CAK9231610.1"/>
    <property type="molecule type" value="Genomic_DNA"/>
</dbReference>
<evidence type="ECO:0000259" key="4">
    <source>
        <dbReference type="Pfam" id="PF04577"/>
    </source>
</evidence>
<dbReference type="Pfam" id="PF04577">
    <property type="entry name" value="Glyco_transf_61"/>
    <property type="match status" value="1"/>
</dbReference>
<dbReference type="PANTHER" id="PTHR20961">
    <property type="entry name" value="GLYCOSYLTRANSFERASE"/>
    <property type="match status" value="1"/>
</dbReference>
<evidence type="ECO:0000256" key="2">
    <source>
        <dbReference type="ARBA" id="ARBA00022679"/>
    </source>
</evidence>
<evidence type="ECO:0000256" key="3">
    <source>
        <dbReference type="ARBA" id="ARBA00023180"/>
    </source>
</evidence>
<proteinExistence type="predicted"/>
<evidence type="ECO:0000256" key="1">
    <source>
        <dbReference type="ARBA" id="ARBA00022676"/>
    </source>
</evidence>
<dbReference type="InterPro" id="IPR007657">
    <property type="entry name" value="Glycosyltransferase_61"/>
</dbReference>
<evidence type="ECO:0000313" key="6">
    <source>
        <dbReference type="Proteomes" id="UP001497512"/>
    </source>
</evidence>
<feature type="domain" description="Glycosyltransferase 61 catalytic" evidence="4">
    <location>
        <begin position="176"/>
        <end position="385"/>
    </location>
</feature>
<protein>
    <recommendedName>
        <fullName evidence="4">Glycosyltransferase 61 catalytic domain-containing protein</fullName>
    </recommendedName>
</protein>
<organism evidence="5 6">
    <name type="scientific">Sphagnum troendelagicum</name>
    <dbReference type="NCBI Taxonomy" id="128251"/>
    <lineage>
        <taxon>Eukaryota</taxon>
        <taxon>Viridiplantae</taxon>
        <taxon>Streptophyta</taxon>
        <taxon>Embryophyta</taxon>
        <taxon>Bryophyta</taxon>
        <taxon>Sphagnophytina</taxon>
        <taxon>Sphagnopsida</taxon>
        <taxon>Sphagnales</taxon>
        <taxon>Sphagnaceae</taxon>
        <taxon>Sphagnum</taxon>
    </lineage>
</organism>
<keyword evidence="3" id="KW-0325">Glycoprotein</keyword>
<keyword evidence="1" id="KW-0328">Glycosyltransferase</keyword>
<dbReference type="PANTHER" id="PTHR20961:SF124">
    <property type="entry name" value="GLYCOSYLTRANSFERASE"/>
    <property type="match status" value="1"/>
</dbReference>
<sequence>MKMRKDGGNRGPWNWRSRGGVHILKMTSRIRLLLVVLLVTLFGASILTYHFGLPVTNLESPDNDSTTKAGFPGMLEGEVFMCDRSQYRTDVCNMRGDIRMSNSTHFTLYAVDKSTPLGEEVIKPYTRKWETSCMDNVHDVVLHSVPSSLASNSVCDVQHSAPGVVFSTGGYTGNLYHEFHDGLIPLFITTQHLNREVVVVVSEFHEWWLTKYSEVIQEMSNYTVVNFEEDQRLHCFPEVTVGLHIHGELSIDPTRMPDNKSILDFRDLLSRAYTPSPEELEPQGSEVPEGSTNVADASKVAGVSNMETTKQLTILVRNGTRVLLNLDKIVELASEAGFNVTLLSPDATTELKRVFWILDKSDVLMGVHGAALTHFLFMRPGSVFIQIIPLGTDWAAATYYGEPAVKLGLRYLPYKIKPAESSLSDKYNSTDPILTNPATIVDKGWWTMKEVYLEGQDVRPSLVQMPKLFEKAKKLLKKRSPLL</sequence>
<keyword evidence="2" id="KW-0808">Transferase</keyword>
<accession>A0ABP0UY65</accession>
<name>A0ABP0UY65_9BRYO</name>